<dbReference type="AlphaFoldDB" id="A0A164NTU1"/>
<dbReference type="STRING" id="1314777.A0A164NTU1"/>
<feature type="domain" description="SPIN90/Ldb17 leucine-rich" evidence="2">
    <location>
        <begin position="225"/>
        <end position="387"/>
    </location>
</feature>
<dbReference type="GO" id="GO:0006897">
    <property type="term" value="P:endocytosis"/>
    <property type="evidence" value="ECO:0007669"/>
    <property type="project" value="TreeGrafter"/>
</dbReference>
<gene>
    <name evidence="3" type="ORF">SISNIDRAFT_490548</name>
</gene>
<feature type="compositionally biased region" description="Low complexity" evidence="1">
    <location>
        <begin position="651"/>
        <end position="670"/>
    </location>
</feature>
<dbReference type="PANTHER" id="PTHR13357">
    <property type="entry name" value="SH3 ADAPTER PROTEIN SPIN90 NCK INTERACTING PROTEIN WITH SH3 DOMAIN"/>
    <property type="match status" value="1"/>
</dbReference>
<feature type="region of interest" description="Disordered" evidence="1">
    <location>
        <begin position="538"/>
        <end position="588"/>
    </location>
</feature>
<dbReference type="EMBL" id="KV419441">
    <property type="protein sequence ID" value="KZS88032.1"/>
    <property type="molecule type" value="Genomic_DNA"/>
</dbReference>
<evidence type="ECO:0000256" key="1">
    <source>
        <dbReference type="SAM" id="MobiDB-lite"/>
    </source>
</evidence>
<evidence type="ECO:0000259" key="2">
    <source>
        <dbReference type="Pfam" id="PF09431"/>
    </source>
</evidence>
<dbReference type="OrthoDB" id="445362at2759"/>
<dbReference type="Proteomes" id="UP000076722">
    <property type="component" value="Unassembled WGS sequence"/>
</dbReference>
<protein>
    <recommendedName>
        <fullName evidence="2">SPIN90/Ldb17 leucine-rich domain-containing protein</fullName>
    </recommendedName>
</protein>
<keyword evidence="4" id="KW-1185">Reference proteome</keyword>
<sequence length="735" mass="80825">MDIGIVYHIENAHQFWSELDDMLRIPHPATLSLLDGTLLRFVEFCAAHHEKYLQAQIQLEHACNLLLDSELFAFHSDRMTEILMEEASTNTDPHAQLILHKILLSYGHRHPSFLRSNRAWNRLIPLLIDHLLVDFDPNDEDHHIARVTATMSSGSATSSSHGHSHSGSRSMIGVPIEAKLRLLSVGMLYEVCRVRKFDVNDLRIFDDRFVEHLFDLVERTRDMRDETFNYAAIKLLIALNEQFMLAVASAATKTKSPQKHASHVHSHHSDQAAKSRNLVLIVLVQRLHTCPTFGENIIFMLNRTSSSTPEGVSLQLLILKLLYLLFTTPATSHYFYTNDLRVLVDVFIREISDLGDEHDSLRHTYLRVLHPLLTNTQLKEAPYKSAQVLRLLEGLVGGGNYREVSQTTKRLVERCLGGEWCIQLKRQREGDVSPTSSVTTSGSSQGDNEGESAPSLSRSDFLVRQPSSASGKDRTLRSTRSVGELKKTPSSSYAHPPLPSTSAKSNTIPPIPRNVAVETLQRNINNNESSTSLAALSTTRGPIPVSPPLPPLKTSVSDKHTIRQRQSQDLLSESPTSPRSPRSPLEYAMKGDRTISTGMAGEVIVASDASPPELYVTTPTTPEIESSVPILRSQTADGRSQSTPNLMHPMTSSLPSSSPLGSNSTNNSSSHINANGVSTKSKKLAPPAPPRRRKPPAVPVRNRPNLNGDGSASASARSSTSSLGIGGPGAQRAVT</sequence>
<dbReference type="InterPro" id="IPR018556">
    <property type="entry name" value="SPIN90/Ldb17_LRD"/>
</dbReference>
<reference evidence="3 4" key="1">
    <citation type="journal article" date="2016" name="Mol. Biol. Evol.">
        <title>Comparative Genomics of Early-Diverging Mushroom-Forming Fungi Provides Insights into the Origins of Lignocellulose Decay Capabilities.</title>
        <authorList>
            <person name="Nagy L.G."/>
            <person name="Riley R."/>
            <person name="Tritt A."/>
            <person name="Adam C."/>
            <person name="Daum C."/>
            <person name="Floudas D."/>
            <person name="Sun H."/>
            <person name="Yadav J.S."/>
            <person name="Pangilinan J."/>
            <person name="Larsson K.H."/>
            <person name="Matsuura K."/>
            <person name="Barry K."/>
            <person name="Labutti K."/>
            <person name="Kuo R."/>
            <person name="Ohm R.A."/>
            <person name="Bhattacharya S.S."/>
            <person name="Shirouzu T."/>
            <person name="Yoshinaga Y."/>
            <person name="Martin F.M."/>
            <person name="Grigoriev I.V."/>
            <person name="Hibbett D.S."/>
        </authorList>
    </citation>
    <scope>NUCLEOTIDE SEQUENCE [LARGE SCALE GENOMIC DNA]</scope>
    <source>
        <strain evidence="3 4">HHB9708</strain>
    </source>
</reference>
<evidence type="ECO:0000313" key="3">
    <source>
        <dbReference type="EMBL" id="KZS88032.1"/>
    </source>
</evidence>
<feature type="compositionally biased region" description="Low complexity" evidence="1">
    <location>
        <begin position="570"/>
        <end position="586"/>
    </location>
</feature>
<dbReference type="GO" id="GO:0000147">
    <property type="term" value="P:actin cortical patch assembly"/>
    <property type="evidence" value="ECO:0007669"/>
    <property type="project" value="TreeGrafter"/>
</dbReference>
<feature type="compositionally biased region" description="Polar residues" evidence="1">
    <location>
        <begin position="632"/>
        <end position="645"/>
    </location>
</feature>
<dbReference type="InterPro" id="IPR030125">
    <property type="entry name" value="SPIN90/Ldb17"/>
</dbReference>
<feature type="compositionally biased region" description="Low complexity" evidence="1">
    <location>
        <begin position="432"/>
        <end position="444"/>
    </location>
</feature>
<name>A0A164NTU1_9AGAM</name>
<dbReference type="Pfam" id="PF09431">
    <property type="entry name" value="SPIN90_LRD"/>
    <property type="match status" value="1"/>
</dbReference>
<feature type="compositionally biased region" description="Low complexity" evidence="1">
    <location>
        <begin position="699"/>
        <end position="722"/>
    </location>
</feature>
<organism evidence="3 4">
    <name type="scientific">Sistotremastrum niveocremeum HHB9708</name>
    <dbReference type="NCBI Taxonomy" id="1314777"/>
    <lineage>
        <taxon>Eukaryota</taxon>
        <taxon>Fungi</taxon>
        <taxon>Dikarya</taxon>
        <taxon>Basidiomycota</taxon>
        <taxon>Agaricomycotina</taxon>
        <taxon>Agaricomycetes</taxon>
        <taxon>Sistotremastrales</taxon>
        <taxon>Sistotremastraceae</taxon>
        <taxon>Sertulicium</taxon>
        <taxon>Sertulicium niveocremeum</taxon>
    </lineage>
</organism>
<dbReference type="PANTHER" id="PTHR13357:SF1">
    <property type="entry name" value="NCK-INTERACTING PROTEIN WITH SH3 DOMAIN"/>
    <property type="match status" value="1"/>
</dbReference>
<dbReference type="GO" id="GO:0051666">
    <property type="term" value="P:actin cortical patch localization"/>
    <property type="evidence" value="ECO:0007669"/>
    <property type="project" value="TreeGrafter"/>
</dbReference>
<evidence type="ECO:0000313" key="4">
    <source>
        <dbReference type="Proteomes" id="UP000076722"/>
    </source>
</evidence>
<accession>A0A164NTU1</accession>
<dbReference type="GO" id="GO:0030479">
    <property type="term" value="C:actin cortical patch"/>
    <property type="evidence" value="ECO:0007669"/>
    <property type="project" value="TreeGrafter"/>
</dbReference>
<feature type="region of interest" description="Disordered" evidence="1">
    <location>
        <begin position="431"/>
        <end position="510"/>
    </location>
</feature>
<proteinExistence type="predicted"/>
<feature type="region of interest" description="Disordered" evidence="1">
    <location>
        <begin position="612"/>
        <end position="735"/>
    </location>
</feature>
<dbReference type="GO" id="GO:0071933">
    <property type="term" value="F:Arp2/3 complex binding"/>
    <property type="evidence" value="ECO:0007669"/>
    <property type="project" value="TreeGrafter"/>
</dbReference>